<dbReference type="Pfam" id="PF00009">
    <property type="entry name" value="GTP_EFTU"/>
    <property type="match status" value="1"/>
</dbReference>
<evidence type="ECO:0000256" key="1">
    <source>
        <dbReference type="ARBA" id="ARBA00004496"/>
    </source>
</evidence>
<dbReference type="CDD" id="cd01886">
    <property type="entry name" value="EF-G"/>
    <property type="match status" value="1"/>
</dbReference>
<evidence type="ECO:0000313" key="14">
    <source>
        <dbReference type="Proteomes" id="UP000269221"/>
    </source>
</evidence>
<keyword evidence="7" id="KW-0251">Elongation factor</keyword>
<dbReference type="InterPro" id="IPR019376">
    <property type="entry name" value="Myeloid_leukemia_factor"/>
</dbReference>
<dbReference type="Gene3D" id="3.40.50.300">
    <property type="entry name" value="P-loop containing nucleotide triphosphate hydrolases"/>
    <property type="match status" value="1"/>
</dbReference>
<feature type="compositionally biased region" description="Basic and acidic residues" evidence="11">
    <location>
        <begin position="22"/>
        <end position="33"/>
    </location>
</feature>
<protein>
    <recommendedName>
        <fullName evidence="12">Tr-type G domain-containing protein</fullName>
    </recommendedName>
</protein>
<dbReference type="GO" id="GO:0003924">
    <property type="term" value="F:GTPase activity"/>
    <property type="evidence" value="ECO:0007669"/>
    <property type="project" value="InterPro"/>
</dbReference>
<dbReference type="SUPFAM" id="SSF50447">
    <property type="entry name" value="Translation proteins"/>
    <property type="match status" value="1"/>
</dbReference>
<organism evidence="13 14">
    <name type="scientific">Hirundo rustica rustica</name>
    <dbReference type="NCBI Taxonomy" id="333673"/>
    <lineage>
        <taxon>Eukaryota</taxon>
        <taxon>Metazoa</taxon>
        <taxon>Chordata</taxon>
        <taxon>Craniata</taxon>
        <taxon>Vertebrata</taxon>
        <taxon>Euteleostomi</taxon>
        <taxon>Archelosauria</taxon>
        <taxon>Archosauria</taxon>
        <taxon>Dinosauria</taxon>
        <taxon>Saurischia</taxon>
        <taxon>Theropoda</taxon>
        <taxon>Coelurosauria</taxon>
        <taxon>Aves</taxon>
        <taxon>Neognathae</taxon>
        <taxon>Neoaves</taxon>
        <taxon>Telluraves</taxon>
        <taxon>Australaves</taxon>
        <taxon>Passeriformes</taxon>
        <taxon>Sylvioidea</taxon>
        <taxon>Hirundinidae</taxon>
        <taxon>Hirundo</taxon>
    </lineage>
</organism>
<dbReference type="CDD" id="cd04091">
    <property type="entry name" value="mtEFG1_II_like"/>
    <property type="match status" value="1"/>
</dbReference>
<evidence type="ECO:0000256" key="11">
    <source>
        <dbReference type="SAM" id="MobiDB-lite"/>
    </source>
</evidence>
<evidence type="ECO:0000256" key="3">
    <source>
        <dbReference type="ARBA" id="ARBA00008332"/>
    </source>
</evidence>
<dbReference type="InterPro" id="IPR035647">
    <property type="entry name" value="EFG_III/V"/>
</dbReference>
<dbReference type="GO" id="GO:0005525">
    <property type="term" value="F:GTP binding"/>
    <property type="evidence" value="ECO:0007669"/>
    <property type="project" value="UniProtKB-KW"/>
</dbReference>
<evidence type="ECO:0000256" key="6">
    <source>
        <dbReference type="ARBA" id="ARBA00022741"/>
    </source>
</evidence>
<evidence type="ECO:0000256" key="8">
    <source>
        <dbReference type="ARBA" id="ARBA00022917"/>
    </source>
</evidence>
<evidence type="ECO:0000256" key="5">
    <source>
        <dbReference type="ARBA" id="ARBA00022553"/>
    </source>
</evidence>
<comment type="similarity">
    <text evidence="2">Belongs to the TRAFAC class translation factor GTPase superfamily. Classic translation factor GTPase family. EF-G/EF-2 subfamily.</text>
</comment>
<dbReference type="InterPro" id="IPR000795">
    <property type="entry name" value="T_Tr_GTP-bd_dom"/>
</dbReference>
<name>A0A3M0JLI9_HIRRU</name>
<dbReference type="InterPro" id="IPR027417">
    <property type="entry name" value="P-loop_NTPase"/>
</dbReference>
<dbReference type="PANTHER" id="PTHR43636:SF2">
    <property type="entry name" value="ELONGATION FACTOR G, MITOCHONDRIAL"/>
    <property type="match status" value="1"/>
</dbReference>
<proteinExistence type="inferred from homology"/>
<gene>
    <name evidence="13" type="ORF">DUI87_21063</name>
</gene>
<dbReference type="CDD" id="cd16262">
    <property type="entry name" value="EFG_III"/>
    <property type="match status" value="1"/>
</dbReference>
<comment type="caution">
    <text evidence="13">The sequence shown here is derived from an EMBL/GenBank/DDBJ whole genome shotgun (WGS) entry which is preliminary data.</text>
</comment>
<keyword evidence="8" id="KW-0648">Protein biosynthesis</keyword>
<dbReference type="Gene3D" id="2.40.30.10">
    <property type="entry name" value="Translation factors"/>
    <property type="match status" value="1"/>
</dbReference>
<dbReference type="InterPro" id="IPR009022">
    <property type="entry name" value="EFG_III"/>
</dbReference>
<dbReference type="PROSITE" id="PS51722">
    <property type="entry name" value="G_TR_2"/>
    <property type="match status" value="1"/>
</dbReference>
<dbReference type="STRING" id="333673.A0A3M0JLI9"/>
<evidence type="ECO:0000256" key="9">
    <source>
        <dbReference type="ARBA" id="ARBA00022946"/>
    </source>
</evidence>
<dbReference type="InterPro" id="IPR031157">
    <property type="entry name" value="G_TR_CS"/>
</dbReference>
<dbReference type="Gene3D" id="3.30.70.870">
    <property type="entry name" value="Elongation Factor G (Translational Gtpase), domain 3"/>
    <property type="match status" value="1"/>
</dbReference>
<keyword evidence="5" id="KW-0597">Phosphoprotein</keyword>
<comment type="similarity">
    <text evidence="3">Belongs to the MLF family.</text>
</comment>
<evidence type="ECO:0000259" key="12">
    <source>
        <dbReference type="PROSITE" id="PS51722"/>
    </source>
</evidence>
<dbReference type="SUPFAM" id="SSF52540">
    <property type="entry name" value="P-loop containing nucleoside triphosphate hydrolases"/>
    <property type="match status" value="1"/>
</dbReference>
<dbReference type="PROSITE" id="PS00301">
    <property type="entry name" value="G_TR_1"/>
    <property type="match status" value="1"/>
</dbReference>
<evidence type="ECO:0000256" key="4">
    <source>
        <dbReference type="ARBA" id="ARBA00022490"/>
    </source>
</evidence>
<dbReference type="AlphaFoldDB" id="A0A3M0JLI9"/>
<keyword evidence="4" id="KW-0963">Cytoplasm</keyword>
<dbReference type="OrthoDB" id="198619at2759"/>
<dbReference type="NCBIfam" id="TIGR00231">
    <property type="entry name" value="small_GTP"/>
    <property type="match status" value="1"/>
</dbReference>
<evidence type="ECO:0000313" key="13">
    <source>
        <dbReference type="EMBL" id="RMC01902.1"/>
    </source>
</evidence>
<dbReference type="GO" id="GO:0003746">
    <property type="term" value="F:translation elongation factor activity"/>
    <property type="evidence" value="ECO:0007669"/>
    <property type="project" value="UniProtKB-KW"/>
</dbReference>
<keyword evidence="10" id="KW-0342">GTP-binding</keyword>
<reference evidence="13 14" key="1">
    <citation type="submission" date="2018-07" db="EMBL/GenBank/DDBJ databases">
        <title>A high quality draft genome assembly of the barn swallow (H. rustica rustica).</title>
        <authorList>
            <person name="Formenti G."/>
            <person name="Chiara M."/>
            <person name="Poveda L."/>
            <person name="Francoijs K.-J."/>
            <person name="Bonisoli-Alquati A."/>
            <person name="Canova L."/>
            <person name="Gianfranceschi L."/>
            <person name="Horner D.S."/>
            <person name="Saino N."/>
        </authorList>
    </citation>
    <scope>NUCLEOTIDE SEQUENCE [LARGE SCALE GENOMIC DNA]</scope>
    <source>
        <strain evidence="13">Chelidonia</strain>
        <tissue evidence="13">Blood</tissue>
    </source>
</reference>
<sequence>MRQVMRSFSEPLARDPFLSLPEGRERADGRARQDSQVAPRGARRQDADFGDPFSAMDRMMSNMRNSMLEMQRKFDDLSIQPEGHTFSSSSMMTYSKMGDEPPKVFQASTQTRTAPGGVKETRKALKDSESGLEKIAIGHHIQDRAHVIKKSKNAKTGDEEMNQEFINLDESEADTFDQEWQKEIMKFRPCRSRGAVEAPRSRSAHYSPRENASRRTPPLTWVEHELLLTSCRHCSSGVLPNERIRNIGISAHIDSGKTTLTERILFYTGRIAQMHEVKGKDGVGAVMDSMELERQRGITIQSAATYTMWKDTNINIIDTPGHVDFTIEVERSLRVLDGAILVLCAVGGVQCQTITVNRQMKRYNVPFLTFINKLDRMGSNPARAVQQLRSKLKHNAAFVQIPIGLEGNFKGIIDLIEEKAIYFDGAFGQTLRREEIPAELRAEAAERRRELIECVANADELLGELFLEEKIPTAAQLKLAIRRATLQKSFTPVLVGSALKNKGVQPLLDAVLEYLPNPSEVENYALLNQGDSQNQTKFLLNSARDDSQPFIGLAFKLEAGKFGQLTYVRVYQGTLKKSDYIYNTRTGKRVRVQRLVRMHSDTMEDVNEVYAGDICALFGIDCASGDTFTDKTSTDISMESIHVPDPVISVAMKPSNKNDLDKFSKGLGRFTREDPTFRIHFDEESKETIVSGMGELHLEIYAQRMEREYGCPCTMGKPKVAFRENISAPVP</sequence>
<feature type="region of interest" description="Disordered" evidence="11">
    <location>
        <begin position="192"/>
        <end position="214"/>
    </location>
</feature>
<dbReference type="Pfam" id="PF14492">
    <property type="entry name" value="EFG_III"/>
    <property type="match status" value="1"/>
</dbReference>
<dbReference type="GO" id="GO:0005739">
    <property type="term" value="C:mitochondrion"/>
    <property type="evidence" value="ECO:0007669"/>
    <property type="project" value="TreeGrafter"/>
</dbReference>
<dbReference type="FunFam" id="2.40.30.10:FF:000022">
    <property type="entry name" value="Elongation factor G, mitochondrial"/>
    <property type="match status" value="1"/>
</dbReference>
<keyword evidence="9" id="KW-0809">Transit peptide</keyword>
<dbReference type="FunFam" id="3.30.70.870:FF:000008">
    <property type="entry name" value="Elongation factor G, mitochondrial"/>
    <property type="match status" value="1"/>
</dbReference>
<dbReference type="InterPro" id="IPR009000">
    <property type="entry name" value="Transl_B-barrel_sf"/>
</dbReference>
<accession>A0A3M0JLI9</accession>
<evidence type="ECO:0000256" key="2">
    <source>
        <dbReference type="ARBA" id="ARBA00005870"/>
    </source>
</evidence>
<feature type="region of interest" description="Disordered" evidence="11">
    <location>
        <begin position="1"/>
        <end position="51"/>
    </location>
</feature>
<dbReference type="PANTHER" id="PTHR43636">
    <property type="entry name" value="ELONGATION FACTOR G, MITOCHONDRIAL"/>
    <property type="match status" value="1"/>
</dbReference>
<dbReference type="GO" id="GO:0070125">
    <property type="term" value="P:mitochondrial translational elongation"/>
    <property type="evidence" value="ECO:0007669"/>
    <property type="project" value="TreeGrafter"/>
</dbReference>
<dbReference type="FunFam" id="3.40.50.300:FF:000539">
    <property type="entry name" value="Elongation factor G, mitochondrial"/>
    <property type="match status" value="1"/>
</dbReference>
<dbReference type="Pfam" id="PF10248">
    <property type="entry name" value="Mlf1IP"/>
    <property type="match status" value="1"/>
</dbReference>
<dbReference type="EMBL" id="QRBI01000134">
    <property type="protein sequence ID" value="RMC01902.1"/>
    <property type="molecule type" value="Genomic_DNA"/>
</dbReference>
<dbReference type="InterPro" id="IPR004161">
    <property type="entry name" value="EFTu-like_2"/>
</dbReference>
<feature type="domain" description="Tr-type G" evidence="12">
    <location>
        <begin position="242"/>
        <end position="519"/>
    </location>
</feature>
<dbReference type="Pfam" id="PF03144">
    <property type="entry name" value="GTP_EFTU_D2"/>
    <property type="match status" value="1"/>
</dbReference>
<evidence type="ECO:0000256" key="10">
    <source>
        <dbReference type="ARBA" id="ARBA00023134"/>
    </source>
</evidence>
<dbReference type="InterPro" id="IPR041095">
    <property type="entry name" value="EFG_II"/>
</dbReference>
<dbReference type="InterPro" id="IPR005225">
    <property type="entry name" value="Small_GTP-bd"/>
</dbReference>
<comment type="subcellular location">
    <subcellularLocation>
        <location evidence="1">Cytoplasm</location>
    </subcellularLocation>
</comment>
<dbReference type="SUPFAM" id="SSF54980">
    <property type="entry name" value="EF-G C-terminal domain-like"/>
    <property type="match status" value="1"/>
</dbReference>
<dbReference type="Proteomes" id="UP000269221">
    <property type="component" value="Unassembled WGS sequence"/>
</dbReference>
<keyword evidence="6" id="KW-0547">Nucleotide-binding</keyword>
<keyword evidence="14" id="KW-1185">Reference proteome</keyword>
<evidence type="ECO:0000256" key="7">
    <source>
        <dbReference type="ARBA" id="ARBA00022768"/>
    </source>
</evidence>
<dbReference type="PRINTS" id="PR00315">
    <property type="entry name" value="ELONGATNFCT"/>
</dbReference>